<protein>
    <submittedName>
        <fullName evidence="8">MFS general substrate transporter</fullName>
    </submittedName>
</protein>
<evidence type="ECO:0000313" key="8">
    <source>
        <dbReference type="EMBL" id="KZP26913.1"/>
    </source>
</evidence>
<sequence length="456" mass="49854">MSARSSENSDETRPLLSTQLDADDPTATQAKPITPLPKAKLTVATCIRLVEPIAFSQIFPYINEYLSNLNVTDDPKQIGFYSGLVESTFAVFQLVSIYNLSKLSGQPRFRCLLHESPVMHSVIAEITDSTNFGLALPIYSSAWAIGTILGAMLGGTLSNPADKISWLDFGFLRRYPYFLPGGVASMFTFLAVFIGYFILEETLPSKIRTSKKLHEIASAKLVNNRTHAEPLSAKALLANPAMLALCTSGFVLCFLDIGFQVIFVLFAYTSVLNGGLGLSTENIGYSLSTSGAISLFLQLMIMPYLIRTFNHAKMYNFCFWMFPFMFPLLAVLNLVARGGYDRTTGELSSQASAAIWVGIAIVMAMARFANLAFSFSIILIKENCPNSASLGMSNGIVQVAMCLARAFSPASMSSIFALSVDYNLFGGFAWALATFLLGLLGIAESRSLIRLDRQRR</sequence>
<feature type="transmembrane region" description="Helical" evidence="7">
    <location>
        <begin position="424"/>
        <end position="443"/>
    </location>
</feature>
<feature type="transmembrane region" description="Helical" evidence="7">
    <location>
        <begin position="392"/>
        <end position="418"/>
    </location>
</feature>
<dbReference type="PANTHER" id="PTHR23504:SF15">
    <property type="entry name" value="MAJOR FACILITATOR SUPERFAMILY (MFS) PROFILE DOMAIN-CONTAINING PROTEIN"/>
    <property type="match status" value="1"/>
</dbReference>
<dbReference type="PANTHER" id="PTHR23504">
    <property type="entry name" value="MAJOR FACILITATOR SUPERFAMILY DOMAIN-CONTAINING PROTEIN 10"/>
    <property type="match status" value="1"/>
</dbReference>
<dbReference type="GO" id="GO:0016020">
    <property type="term" value="C:membrane"/>
    <property type="evidence" value="ECO:0007669"/>
    <property type="project" value="UniProtKB-SubCell"/>
</dbReference>
<dbReference type="GO" id="GO:0022857">
    <property type="term" value="F:transmembrane transporter activity"/>
    <property type="evidence" value="ECO:0007669"/>
    <property type="project" value="InterPro"/>
</dbReference>
<dbReference type="InterPro" id="IPR011701">
    <property type="entry name" value="MFS"/>
</dbReference>
<dbReference type="InterPro" id="IPR036259">
    <property type="entry name" value="MFS_trans_sf"/>
</dbReference>
<feature type="transmembrane region" description="Helical" evidence="7">
    <location>
        <begin position="283"/>
        <end position="305"/>
    </location>
</feature>
<dbReference type="SUPFAM" id="SSF103473">
    <property type="entry name" value="MFS general substrate transporter"/>
    <property type="match status" value="1"/>
</dbReference>
<keyword evidence="9" id="KW-1185">Reference proteome</keyword>
<evidence type="ECO:0000256" key="3">
    <source>
        <dbReference type="ARBA" id="ARBA00022692"/>
    </source>
</evidence>
<evidence type="ECO:0000256" key="7">
    <source>
        <dbReference type="SAM" id="Phobius"/>
    </source>
</evidence>
<keyword evidence="4 7" id="KW-1133">Transmembrane helix</keyword>
<keyword evidence="3 7" id="KW-0812">Transmembrane</keyword>
<evidence type="ECO:0000256" key="4">
    <source>
        <dbReference type="ARBA" id="ARBA00022989"/>
    </source>
</evidence>
<evidence type="ECO:0000256" key="5">
    <source>
        <dbReference type="ARBA" id="ARBA00023136"/>
    </source>
</evidence>
<dbReference type="Pfam" id="PF07690">
    <property type="entry name" value="MFS_1"/>
    <property type="match status" value="1"/>
</dbReference>
<feature type="transmembrane region" description="Helical" evidence="7">
    <location>
        <begin position="242"/>
        <end position="271"/>
    </location>
</feature>
<evidence type="ECO:0000313" key="9">
    <source>
        <dbReference type="Proteomes" id="UP000076532"/>
    </source>
</evidence>
<organism evidence="8 9">
    <name type="scientific">Athelia psychrophila</name>
    <dbReference type="NCBI Taxonomy" id="1759441"/>
    <lineage>
        <taxon>Eukaryota</taxon>
        <taxon>Fungi</taxon>
        <taxon>Dikarya</taxon>
        <taxon>Basidiomycota</taxon>
        <taxon>Agaricomycotina</taxon>
        <taxon>Agaricomycetes</taxon>
        <taxon>Agaricomycetidae</taxon>
        <taxon>Atheliales</taxon>
        <taxon>Atheliaceae</taxon>
        <taxon>Athelia</taxon>
    </lineage>
</organism>
<keyword evidence="5 7" id="KW-0472">Membrane</keyword>
<feature type="transmembrane region" description="Helical" evidence="7">
    <location>
        <begin position="355"/>
        <end position="380"/>
    </location>
</feature>
<evidence type="ECO:0000256" key="2">
    <source>
        <dbReference type="ARBA" id="ARBA00022448"/>
    </source>
</evidence>
<evidence type="ECO:0000256" key="1">
    <source>
        <dbReference type="ARBA" id="ARBA00004141"/>
    </source>
</evidence>
<name>A0A166Q9Q5_9AGAM</name>
<feature type="transmembrane region" description="Helical" evidence="7">
    <location>
        <begin position="177"/>
        <end position="199"/>
    </location>
</feature>
<comment type="subcellular location">
    <subcellularLocation>
        <location evidence="1">Membrane</location>
        <topology evidence="1">Multi-pass membrane protein</topology>
    </subcellularLocation>
</comment>
<evidence type="ECO:0000256" key="6">
    <source>
        <dbReference type="SAM" id="MobiDB-lite"/>
    </source>
</evidence>
<feature type="region of interest" description="Disordered" evidence="6">
    <location>
        <begin position="1"/>
        <end position="31"/>
    </location>
</feature>
<gene>
    <name evidence="8" type="ORF">FIBSPDRAFT_1040414</name>
</gene>
<feature type="transmembrane region" description="Helical" evidence="7">
    <location>
        <begin position="136"/>
        <end position="157"/>
    </location>
</feature>
<proteinExistence type="predicted"/>
<dbReference type="Gene3D" id="1.20.1250.20">
    <property type="entry name" value="MFS general substrate transporter like domains"/>
    <property type="match status" value="1"/>
</dbReference>
<accession>A0A166Q9Q5</accession>
<feature type="transmembrane region" description="Helical" evidence="7">
    <location>
        <begin position="317"/>
        <end position="335"/>
    </location>
</feature>
<reference evidence="8 9" key="1">
    <citation type="journal article" date="2016" name="Mol. Biol. Evol.">
        <title>Comparative Genomics of Early-Diverging Mushroom-Forming Fungi Provides Insights into the Origins of Lignocellulose Decay Capabilities.</title>
        <authorList>
            <person name="Nagy L.G."/>
            <person name="Riley R."/>
            <person name="Tritt A."/>
            <person name="Adam C."/>
            <person name="Daum C."/>
            <person name="Floudas D."/>
            <person name="Sun H."/>
            <person name="Yadav J.S."/>
            <person name="Pangilinan J."/>
            <person name="Larsson K.H."/>
            <person name="Matsuura K."/>
            <person name="Barry K."/>
            <person name="Labutti K."/>
            <person name="Kuo R."/>
            <person name="Ohm R.A."/>
            <person name="Bhattacharya S.S."/>
            <person name="Shirouzu T."/>
            <person name="Yoshinaga Y."/>
            <person name="Martin F.M."/>
            <person name="Grigoriev I.V."/>
            <person name="Hibbett D.S."/>
        </authorList>
    </citation>
    <scope>NUCLEOTIDE SEQUENCE [LARGE SCALE GENOMIC DNA]</scope>
    <source>
        <strain evidence="8 9">CBS 109695</strain>
    </source>
</reference>
<dbReference type="EMBL" id="KV417511">
    <property type="protein sequence ID" value="KZP26913.1"/>
    <property type="molecule type" value="Genomic_DNA"/>
</dbReference>
<dbReference type="OrthoDB" id="419616at2759"/>
<feature type="compositionally biased region" description="Polar residues" evidence="6">
    <location>
        <begin position="15"/>
        <end position="31"/>
    </location>
</feature>
<dbReference type="Proteomes" id="UP000076532">
    <property type="component" value="Unassembled WGS sequence"/>
</dbReference>
<keyword evidence="2" id="KW-0813">Transport</keyword>
<dbReference type="AlphaFoldDB" id="A0A166Q9Q5"/>